<name>A0A067U3G1_GALM3</name>
<reference evidence="2" key="1">
    <citation type="journal article" date="2014" name="Proc. Natl. Acad. Sci. U.S.A.">
        <title>Extensive sampling of basidiomycete genomes demonstrates inadequacy of the white-rot/brown-rot paradigm for wood decay fungi.</title>
        <authorList>
            <person name="Riley R."/>
            <person name="Salamov A.A."/>
            <person name="Brown D.W."/>
            <person name="Nagy L.G."/>
            <person name="Floudas D."/>
            <person name="Held B.W."/>
            <person name="Levasseur A."/>
            <person name="Lombard V."/>
            <person name="Morin E."/>
            <person name="Otillar R."/>
            <person name="Lindquist E.A."/>
            <person name="Sun H."/>
            <person name="LaButti K.M."/>
            <person name="Schmutz J."/>
            <person name="Jabbour D."/>
            <person name="Luo H."/>
            <person name="Baker S.E."/>
            <person name="Pisabarro A.G."/>
            <person name="Walton J.D."/>
            <person name="Blanchette R.A."/>
            <person name="Henrissat B."/>
            <person name="Martin F."/>
            <person name="Cullen D."/>
            <person name="Hibbett D.S."/>
            <person name="Grigoriev I.V."/>
        </authorList>
    </citation>
    <scope>NUCLEOTIDE SEQUENCE [LARGE SCALE GENOMIC DNA]</scope>
    <source>
        <strain evidence="2">CBS 339.88</strain>
    </source>
</reference>
<evidence type="ECO:0000313" key="1">
    <source>
        <dbReference type="EMBL" id="KDR85938.1"/>
    </source>
</evidence>
<proteinExistence type="predicted"/>
<protein>
    <submittedName>
        <fullName evidence="1">Uncharacterized protein</fullName>
    </submittedName>
</protein>
<dbReference type="EMBL" id="KL142367">
    <property type="protein sequence ID" value="KDR85938.1"/>
    <property type="molecule type" value="Genomic_DNA"/>
</dbReference>
<sequence length="76" mass="8694">MIVPVMTYRAQSITWIMYIFWSTERTAALFASMIASSFACDVHPPNAGSTARRASRHTSRISMVFRRLLNIKTGRR</sequence>
<gene>
    <name evidence="1" type="ORF">GALMADRAFT_394273</name>
</gene>
<accession>A0A067U3G1</accession>
<dbReference type="AlphaFoldDB" id="A0A067U3G1"/>
<dbReference type="HOGENOM" id="CLU_2654645_0_0_1"/>
<evidence type="ECO:0000313" key="2">
    <source>
        <dbReference type="Proteomes" id="UP000027222"/>
    </source>
</evidence>
<keyword evidence="2" id="KW-1185">Reference proteome</keyword>
<dbReference type="Proteomes" id="UP000027222">
    <property type="component" value="Unassembled WGS sequence"/>
</dbReference>
<organism evidence="1 2">
    <name type="scientific">Galerina marginata (strain CBS 339.88)</name>
    <dbReference type="NCBI Taxonomy" id="685588"/>
    <lineage>
        <taxon>Eukaryota</taxon>
        <taxon>Fungi</taxon>
        <taxon>Dikarya</taxon>
        <taxon>Basidiomycota</taxon>
        <taxon>Agaricomycotina</taxon>
        <taxon>Agaricomycetes</taxon>
        <taxon>Agaricomycetidae</taxon>
        <taxon>Agaricales</taxon>
        <taxon>Agaricineae</taxon>
        <taxon>Strophariaceae</taxon>
        <taxon>Galerina</taxon>
    </lineage>
</organism>